<feature type="compositionally biased region" description="Polar residues" evidence="6">
    <location>
        <begin position="7"/>
        <end position="22"/>
    </location>
</feature>
<feature type="zinc finger region" description="C3H1-type" evidence="5">
    <location>
        <begin position="256"/>
        <end position="284"/>
    </location>
</feature>
<dbReference type="GO" id="GO:0008270">
    <property type="term" value="F:zinc ion binding"/>
    <property type="evidence" value="ECO:0007669"/>
    <property type="project" value="UniProtKB-KW"/>
</dbReference>
<gene>
    <name evidence="8" type="ORF">QVD17_27306</name>
</gene>
<feature type="zinc finger region" description="C3H1-type" evidence="5">
    <location>
        <begin position="93"/>
        <end position="121"/>
    </location>
</feature>
<feature type="zinc finger region" description="C3H1-type" evidence="5">
    <location>
        <begin position="138"/>
        <end position="166"/>
    </location>
</feature>
<dbReference type="GO" id="GO:0003729">
    <property type="term" value="F:mRNA binding"/>
    <property type="evidence" value="ECO:0007669"/>
    <property type="project" value="TreeGrafter"/>
</dbReference>
<evidence type="ECO:0000313" key="8">
    <source>
        <dbReference type="EMBL" id="KAK1418167.1"/>
    </source>
</evidence>
<evidence type="ECO:0000256" key="1">
    <source>
        <dbReference type="ARBA" id="ARBA00022723"/>
    </source>
</evidence>
<feature type="zinc finger region" description="C3H1-type" evidence="5">
    <location>
        <begin position="51"/>
        <end position="79"/>
    </location>
</feature>
<dbReference type="Gene3D" id="2.30.30.1190">
    <property type="match status" value="1"/>
</dbReference>
<keyword evidence="3 5" id="KW-0862">Zinc</keyword>
<evidence type="ECO:0000256" key="4">
    <source>
        <dbReference type="ARBA" id="ARBA00023125"/>
    </source>
</evidence>
<comment type="caution">
    <text evidence="8">The sequence shown here is derived from an EMBL/GenBank/DDBJ whole genome shotgun (WGS) entry which is preliminary data.</text>
</comment>
<dbReference type="GO" id="GO:0003677">
    <property type="term" value="F:DNA binding"/>
    <property type="evidence" value="ECO:0007669"/>
    <property type="project" value="UniProtKB-KW"/>
</dbReference>
<feature type="zinc finger region" description="C3H1-type" evidence="5">
    <location>
        <begin position="302"/>
        <end position="330"/>
    </location>
</feature>
<evidence type="ECO:0000256" key="6">
    <source>
        <dbReference type="SAM" id="MobiDB-lite"/>
    </source>
</evidence>
<reference evidence="8" key="1">
    <citation type="journal article" date="2023" name="bioRxiv">
        <title>Improved chromosome-level genome assembly for marigold (Tagetes erecta).</title>
        <authorList>
            <person name="Jiang F."/>
            <person name="Yuan L."/>
            <person name="Wang S."/>
            <person name="Wang H."/>
            <person name="Xu D."/>
            <person name="Wang A."/>
            <person name="Fan W."/>
        </authorList>
    </citation>
    <scope>NUCLEOTIDE SEQUENCE</scope>
    <source>
        <strain evidence="8">WSJ</strain>
        <tissue evidence="8">Leaf</tissue>
    </source>
</reference>
<dbReference type="InterPro" id="IPR036855">
    <property type="entry name" value="Znf_CCCH_sf"/>
</dbReference>
<evidence type="ECO:0000313" key="9">
    <source>
        <dbReference type="Proteomes" id="UP001229421"/>
    </source>
</evidence>
<dbReference type="PROSITE" id="PS50103">
    <property type="entry name" value="ZF_C3H1"/>
    <property type="match status" value="5"/>
</dbReference>
<dbReference type="InterPro" id="IPR050974">
    <property type="entry name" value="Plant_ZF_CCCH"/>
</dbReference>
<protein>
    <recommendedName>
        <fullName evidence="7">C3H1-type domain-containing protein</fullName>
    </recommendedName>
</protein>
<organism evidence="8 9">
    <name type="scientific">Tagetes erecta</name>
    <name type="common">African marigold</name>
    <dbReference type="NCBI Taxonomy" id="13708"/>
    <lineage>
        <taxon>Eukaryota</taxon>
        <taxon>Viridiplantae</taxon>
        <taxon>Streptophyta</taxon>
        <taxon>Embryophyta</taxon>
        <taxon>Tracheophyta</taxon>
        <taxon>Spermatophyta</taxon>
        <taxon>Magnoliopsida</taxon>
        <taxon>eudicotyledons</taxon>
        <taxon>Gunneridae</taxon>
        <taxon>Pentapetalae</taxon>
        <taxon>asterids</taxon>
        <taxon>campanulids</taxon>
        <taxon>Asterales</taxon>
        <taxon>Asteraceae</taxon>
        <taxon>Asteroideae</taxon>
        <taxon>Heliantheae alliance</taxon>
        <taxon>Tageteae</taxon>
        <taxon>Tagetes</taxon>
    </lineage>
</organism>
<proteinExistence type="predicted"/>
<dbReference type="PANTHER" id="PTHR12506">
    <property type="entry name" value="PROTEIN PHOSPHATASE RELATED"/>
    <property type="match status" value="1"/>
</dbReference>
<feature type="domain" description="C3H1-type" evidence="7">
    <location>
        <begin position="138"/>
        <end position="166"/>
    </location>
</feature>
<keyword evidence="4" id="KW-0238">DNA-binding</keyword>
<evidence type="ECO:0000256" key="2">
    <source>
        <dbReference type="ARBA" id="ARBA00022771"/>
    </source>
</evidence>
<feature type="region of interest" description="Disordered" evidence="6">
    <location>
        <begin position="356"/>
        <end position="412"/>
    </location>
</feature>
<name>A0AAD8KCW4_TARER</name>
<dbReference type="Gene3D" id="4.10.1000.10">
    <property type="entry name" value="Zinc finger, CCCH-type"/>
    <property type="match status" value="2"/>
</dbReference>
<feature type="domain" description="C3H1-type" evidence="7">
    <location>
        <begin position="302"/>
        <end position="330"/>
    </location>
</feature>
<dbReference type="SMART" id="SM00356">
    <property type="entry name" value="ZnF_C3H1"/>
    <property type="match status" value="5"/>
</dbReference>
<keyword evidence="2 5" id="KW-0863">Zinc-finger</keyword>
<dbReference type="EMBL" id="JAUHHV010000007">
    <property type="protein sequence ID" value="KAK1418167.1"/>
    <property type="molecule type" value="Genomic_DNA"/>
</dbReference>
<sequence>MPDNRRAQTNGSVVDASSNPSVDNIEEAVRRLRIQTDGKEDGTAAISYPDRPSEPDCIFYIRTGTCGYGNNCRFNHPTHTGQANQHGSEFPERVGEPDCVYFLKTGTCKYGSTCKYNHPHDRRGAGPLVLNMVGLPMRQEEKACSHYIRTGSCKFGVSCKFNHPQPSVDGGHVPYASTLVPSSGISAWSSPRPAYVSDPQTYLPVLLPPSQGIGHAQGWSTYMGSLSPVTSANFFGGSGSVDQPYTLASASNLPERPGEPDCRYFMNTGDCKYGSDCKYHHPKEKTAQMGAGSMGPLGLPLRPGHAVCSYYSLYGICKFGPTCKYDHPLMGYSYNYGMSLPSMPIIDPSLFPYGGTHTRHSSALPPSKSSQNAGGAKTPGGDSHSHSRSRSPSPQHEHENENGASPSHLESN</sequence>
<evidence type="ECO:0000256" key="3">
    <source>
        <dbReference type="ARBA" id="ARBA00022833"/>
    </source>
</evidence>
<evidence type="ECO:0000259" key="7">
    <source>
        <dbReference type="PROSITE" id="PS50103"/>
    </source>
</evidence>
<evidence type="ECO:0000256" key="5">
    <source>
        <dbReference type="PROSITE-ProRule" id="PRU00723"/>
    </source>
</evidence>
<dbReference type="SUPFAM" id="SSF90229">
    <property type="entry name" value="CCCH zinc finger"/>
    <property type="match status" value="5"/>
</dbReference>
<keyword evidence="9" id="KW-1185">Reference proteome</keyword>
<feature type="region of interest" description="Disordered" evidence="6">
    <location>
        <begin position="1"/>
        <end position="25"/>
    </location>
</feature>
<feature type="domain" description="C3H1-type" evidence="7">
    <location>
        <begin position="93"/>
        <end position="121"/>
    </location>
</feature>
<feature type="domain" description="C3H1-type" evidence="7">
    <location>
        <begin position="256"/>
        <end position="284"/>
    </location>
</feature>
<accession>A0AAD8KCW4</accession>
<keyword evidence="1 5" id="KW-0479">Metal-binding</keyword>
<dbReference type="AlphaFoldDB" id="A0AAD8KCW4"/>
<dbReference type="Pfam" id="PF00642">
    <property type="entry name" value="zf-CCCH"/>
    <property type="match status" value="5"/>
</dbReference>
<dbReference type="InterPro" id="IPR000571">
    <property type="entry name" value="Znf_CCCH"/>
</dbReference>
<dbReference type="Proteomes" id="UP001229421">
    <property type="component" value="Unassembled WGS sequence"/>
</dbReference>
<feature type="domain" description="C3H1-type" evidence="7">
    <location>
        <begin position="51"/>
        <end position="79"/>
    </location>
</feature>
<feature type="compositionally biased region" description="Polar residues" evidence="6">
    <location>
        <begin position="402"/>
        <end position="412"/>
    </location>
</feature>
<dbReference type="PANTHER" id="PTHR12506:SF50">
    <property type="entry name" value="ZINC FINGER CCCH DOMAIN-CONTAINING PROTEIN 26"/>
    <property type="match status" value="1"/>
</dbReference>